<dbReference type="GO" id="GO:0016811">
    <property type="term" value="F:hydrolase activity, acting on carbon-nitrogen (but not peptide) bonds, in linear amides"/>
    <property type="evidence" value="ECO:0007669"/>
    <property type="project" value="TreeGrafter"/>
</dbReference>
<sequence>MDRLMGLETEYGLFIDGIDVSDLTREAREVVQSGPIGAPWDYDEESPLQDLRGFRASRLKTNPADDQVERTSRSHGPRPRTPHEEHVDRVLTNGARLYHDHGHPEYSTPECLNLRDLIAHDRAGERIVWTAAQNYRQRTGRTVTVYKNNTDYHGMSYGCHENYLMQRDLPFEHLVVGLLPFLVTRILYAGSGKVGAEGTGDRESIGYQLSQRADFFDEIASVDTLHHRPLINTRDEPHADRHRWRRLHLICGDANLSEYAAALKLGTTALVLTMLERGYGAPVELKDPIEAIRRISHDLTQCWLVELSDGRTIPAIDIQRAYLLAAEELFSGRDEETGWVLREWAAVLDDLEANPQCLGDRLDWVAKRDMLESFLEMENKDWSEDADLLRSIDLEYHNLDPERGLFWTLRQEGTSRCLTDDGAIQAAMHSPPQDTRAFLRGLCLNRFDVKSVSWGRVLVRHRRRMVELDLRQTVNGSLKSSPQMPANATLEDVIESIAEFSSRR</sequence>
<dbReference type="InterPro" id="IPR004347">
    <property type="entry name" value="Pup_ligase/deamidase"/>
</dbReference>
<dbReference type="Pfam" id="PF03136">
    <property type="entry name" value="Pup_ligase"/>
    <property type="match status" value="1"/>
</dbReference>
<evidence type="ECO:0008006" key="4">
    <source>
        <dbReference type="Google" id="ProtNLM"/>
    </source>
</evidence>
<evidence type="ECO:0000313" key="2">
    <source>
        <dbReference type="EMBL" id="OGF53980.1"/>
    </source>
</evidence>
<accession>A0A1F5US89</accession>
<dbReference type="PANTHER" id="PTHR42307">
    <property type="entry name" value="PUP DEAMIDASE/DEPUPYLASE"/>
    <property type="match status" value="1"/>
</dbReference>
<dbReference type="STRING" id="1817864.A2Z21_05180"/>
<name>A0A1F5US89_FRAXR</name>
<gene>
    <name evidence="2" type="ORF">A2Z21_05180</name>
</gene>
<organism evidence="2 3">
    <name type="scientific">Fraserbacteria sp. (strain RBG_16_55_9)</name>
    <dbReference type="NCBI Taxonomy" id="1817864"/>
    <lineage>
        <taxon>Bacteria</taxon>
        <taxon>Candidatus Fraseribacteriota</taxon>
    </lineage>
</organism>
<dbReference type="AlphaFoldDB" id="A0A1F5US89"/>
<dbReference type="EMBL" id="MFGX01000092">
    <property type="protein sequence ID" value="OGF53980.1"/>
    <property type="molecule type" value="Genomic_DNA"/>
</dbReference>
<evidence type="ECO:0000256" key="1">
    <source>
        <dbReference type="SAM" id="MobiDB-lite"/>
    </source>
</evidence>
<dbReference type="Proteomes" id="UP000179157">
    <property type="component" value="Unassembled WGS sequence"/>
</dbReference>
<protein>
    <recommendedName>
        <fullName evidence="4">Peptidase</fullName>
    </recommendedName>
</protein>
<evidence type="ECO:0000313" key="3">
    <source>
        <dbReference type="Proteomes" id="UP000179157"/>
    </source>
</evidence>
<reference evidence="2 3" key="1">
    <citation type="journal article" date="2016" name="Nat. Commun.">
        <title>Thousands of microbial genomes shed light on interconnected biogeochemical processes in an aquifer system.</title>
        <authorList>
            <person name="Anantharaman K."/>
            <person name="Brown C.T."/>
            <person name="Hug L.A."/>
            <person name="Sharon I."/>
            <person name="Castelle C.J."/>
            <person name="Probst A.J."/>
            <person name="Thomas B.C."/>
            <person name="Singh A."/>
            <person name="Wilkins M.J."/>
            <person name="Karaoz U."/>
            <person name="Brodie E.L."/>
            <person name="Williams K.H."/>
            <person name="Hubbard S.S."/>
            <person name="Banfield J.F."/>
        </authorList>
    </citation>
    <scope>NUCLEOTIDE SEQUENCE [LARGE SCALE GENOMIC DNA]</scope>
    <source>
        <strain evidence="3">RBG_16_55_9</strain>
    </source>
</reference>
<dbReference type="GO" id="GO:0010498">
    <property type="term" value="P:proteasomal protein catabolic process"/>
    <property type="evidence" value="ECO:0007669"/>
    <property type="project" value="InterPro"/>
</dbReference>
<proteinExistence type="predicted"/>
<dbReference type="GO" id="GO:0070490">
    <property type="term" value="P:protein pupylation"/>
    <property type="evidence" value="ECO:0007669"/>
    <property type="project" value="TreeGrafter"/>
</dbReference>
<dbReference type="PANTHER" id="PTHR42307:SF2">
    <property type="entry name" value="PUP DEAMIDASE_DEPUPYLASE"/>
    <property type="match status" value="1"/>
</dbReference>
<dbReference type="GO" id="GO:0008233">
    <property type="term" value="F:peptidase activity"/>
    <property type="evidence" value="ECO:0007669"/>
    <property type="project" value="TreeGrafter"/>
</dbReference>
<comment type="caution">
    <text evidence="2">The sequence shown here is derived from an EMBL/GenBank/DDBJ whole genome shotgun (WGS) entry which is preliminary data.</text>
</comment>
<dbReference type="GO" id="GO:0019941">
    <property type="term" value="P:modification-dependent protein catabolic process"/>
    <property type="evidence" value="ECO:0007669"/>
    <property type="project" value="InterPro"/>
</dbReference>
<dbReference type="GO" id="GO:0005524">
    <property type="term" value="F:ATP binding"/>
    <property type="evidence" value="ECO:0007669"/>
    <property type="project" value="TreeGrafter"/>
</dbReference>
<feature type="region of interest" description="Disordered" evidence="1">
    <location>
        <begin position="58"/>
        <end position="86"/>
    </location>
</feature>